<dbReference type="AlphaFoldDB" id="A0A0L8ALB9"/>
<accession>A0A0L8ALB9</accession>
<evidence type="ECO:0000313" key="7">
    <source>
        <dbReference type="Proteomes" id="UP000036908"/>
    </source>
</evidence>
<dbReference type="PATRIC" id="fig|1566026.4.peg.3701"/>
<protein>
    <recommendedName>
        <fullName evidence="5">Phospholipid/glycerol acyltransferase domain-containing protein</fullName>
    </recommendedName>
</protein>
<keyword evidence="2" id="KW-0808">Transferase</keyword>
<dbReference type="OrthoDB" id="9803035at2"/>
<reference evidence="7" key="1">
    <citation type="submission" date="2014-11" db="EMBL/GenBank/DDBJ databases">
        <title>Genome sequencing of Roseivirga sp. D-25.</title>
        <authorList>
            <person name="Selvaratnam C."/>
            <person name="Thevarajoo S."/>
            <person name="Goh K.M."/>
            <person name="Eee R."/>
            <person name="Chan K.-G."/>
            <person name="Chong C.S."/>
        </authorList>
    </citation>
    <scope>NUCLEOTIDE SEQUENCE [LARGE SCALE GENOMIC DNA]</scope>
    <source>
        <strain evidence="7">D-25</strain>
    </source>
</reference>
<proteinExistence type="predicted"/>
<keyword evidence="4" id="KW-0472">Membrane</keyword>
<dbReference type="CDD" id="cd07989">
    <property type="entry name" value="LPLAT_AGPAT-like"/>
    <property type="match status" value="1"/>
</dbReference>
<dbReference type="GO" id="GO:0006654">
    <property type="term" value="P:phosphatidic acid biosynthetic process"/>
    <property type="evidence" value="ECO:0007669"/>
    <property type="project" value="TreeGrafter"/>
</dbReference>
<keyword evidence="7" id="KW-1185">Reference proteome</keyword>
<dbReference type="GO" id="GO:0003841">
    <property type="term" value="F:1-acylglycerol-3-phosphate O-acyltransferase activity"/>
    <property type="evidence" value="ECO:0007669"/>
    <property type="project" value="TreeGrafter"/>
</dbReference>
<evidence type="ECO:0000259" key="5">
    <source>
        <dbReference type="SMART" id="SM00563"/>
    </source>
</evidence>
<dbReference type="PANTHER" id="PTHR10434:SF11">
    <property type="entry name" value="1-ACYL-SN-GLYCEROL-3-PHOSPHATE ACYLTRANSFERASE"/>
    <property type="match status" value="1"/>
</dbReference>
<organism evidence="6 7">
    <name type="scientific">Roseivirga seohaensis subsp. aquiponti</name>
    <dbReference type="NCBI Taxonomy" id="1566026"/>
    <lineage>
        <taxon>Bacteria</taxon>
        <taxon>Pseudomonadati</taxon>
        <taxon>Bacteroidota</taxon>
        <taxon>Cytophagia</taxon>
        <taxon>Cytophagales</taxon>
        <taxon>Roseivirgaceae</taxon>
        <taxon>Roseivirga</taxon>
    </lineage>
</organism>
<comment type="caution">
    <text evidence="6">The sequence shown here is derived from an EMBL/GenBank/DDBJ whole genome shotgun (WGS) entry which is preliminary data.</text>
</comment>
<evidence type="ECO:0000256" key="1">
    <source>
        <dbReference type="ARBA" id="ARBA00005189"/>
    </source>
</evidence>
<name>A0A0L8ALB9_9BACT</name>
<evidence type="ECO:0000256" key="3">
    <source>
        <dbReference type="ARBA" id="ARBA00023315"/>
    </source>
</evidence>
<keyword evidence="4" id="KW-1133">Transmembrane helix</keyword>
<dbReference type="Proteomes" id="UP000036908">
    <property type="component" value="Unassembled WGS sequence"/>
</dbReference>
<dbReference type="PANTHER" id="PTHR10434">
    <property type="entry name" value="1-ACYL-SN-GLYCEROL-3-PHOSPHATE ACYLTRANSFERASE"/>
    <property type="match status" value="1"/>
</dbReference>
<comment type="pathway">
    <text evidence="1">Lipid metabolism.</text>
</comment>
<dbReference type="InterPro" id="IPR002123">
    <property type="entry name" value="Plipid/glycerol_acylTrfase"/>
</dbReference>
<dbReference type="SUPFAM" id="SSF69593">
    <property type="entry name" value="Glycerol-3-phosphate (1)-acyltransferase"/>
    <property type="match status" value="1"/>
</dbReference>
<evidence type="ECO:0000256" key="2">
    <source>
        <dbReference type="ARBA" id="ARBA00022679"/>
    </source>
</evidence>
<feature type="transmembrane region" description="Helical" evidence="4">
    <location>
        <begin position="7"/>
        <end position="30"/>
    </location>
</feature>
<gene>
    <name evidence="6" type="ORF">OB69_09325</name>
</gene>
<keyword evidence="4" id="KW-0812">Transmembrane</keyword>
<evidence type="ECO:0000256" key="4">
    <source>
        <dbReference type="SAM" id="Phobius"/>
    </source>
</evidence>
<feature type="domain" description="Phospholipid/glycerol acyltransferase" evidence="5">
    <location>
        <begin position="76"/>
        <end position="190"/>
    </location>
</feature>
<sequence length="248" mass="28344">MLKKGIQILYTAWCAIWFVGIMIALSPFTVIPRLISHKLDKFSYFFARVWVFLFSMISFIHFKTHNRKLIQRGQPYIFTINHTSFLDAPAIPRAIPVPLKGLGKKELAKIPLFGFIASSFAVWVDRTSEESRKKSVQKLVKNLNRGLSIMVAPEGTRNNTDEPLLPFYNGPFRLAIETGTPIMPLIIHDAKRLMPKGQLGLKPGVIHNYFLSPISTQNMTQEDLPALKAQVYEMMKSKIIELDEKNKR</sequence>
<evidence type="ECO:0000313" key="6">
    <source>
        <dbReference type="EMBL" id="KOF03012.1"/>
    </source>
</evidence>
<feature type="transmembrane region" description="Helical" evidence="4">
    <location>
        <begin position="42"/>
        <end position="62"/>
    </location>
</feature>
<keyword evidence="3" id="KW-0012">Acyltransferase</keyword>
<dbReference type="Pfam" id="PF01553">
    <property type="entry name" value="Acyltransferase"/>
    <property type="match status" value="1"/>
</dbReference>
<dbReference type="EMBL" id="JSVA01000009">
    <property type="protein sequence ID" value="KOF03012.1"/>
    <property type="molecule type" value="Genomic_DNA"/>
</dbReference>
<dbReference type="RefSeq" id="WP_071426755.1">
    <property type="nucleotide sequence ID" value="NZ_JSVA01000009.1"/>
</dbReference>
<dbReference type="SMART" id="SM00563">
    <property type="entry name" value="PlsC"/>
    <property type="match status" value="1"/>
</dbReference>